<dbReference type="Proteomes" id="UP001221142">
    <property type="component" value="Unassembled WGS sequence"/>
</dbReference>
<organism evidence="1 2">
    <name type="scientific">Roridomyces roridus</name>
    <dbReference type="NCBI Taxonomy" id="1738132"/>
    <lineage>
        <taxon>Eukaryota</taxon>
        <taxon>Fungi</taxon>
        <taxon>Dikarya</taxon>
        <taxon>Basidiomycota</taxon>
        <taxon>Agaricomycotina</taxon>
        <taxon>Agaricomycetes</taxon>
        <taxon>Agaricomycetidae</taxon>
        <taxon>Agaricales</taxon>
        <taxon>Marasmiineae</taxon>
        <taxon>Mycenaceae</taxon>
        <taxon>Roridomyces</taxon>
    </lineage>
</organism>
<keyword evidence="2" id="KW-1185">Reference proteome</keyword>
<sequence>MESRRSLCVCCFMSMTGRLDPPCSVDGAGTQPSFFYPSGLAPALGLSNLRPDPRRAGFGDERFQYPFRSSLCYLGDAPLAPSNRYPPIEIASGTRRVTDVVGPQYKRRLWAQQSLSSCHYLLSPSEKVAPLNWSLSSTPVRIMGPHIESTIVCPSLATSRGMPGR</sequence>
<evidence type="ECO:0000313" key="2">
    <source>
        <dbReference type="Proteomes" id="UP001221142"/>
    </source>
</evidence>
<dbReference type="EMBL" id="JARKIF010000010">
    <property type="protein sequence ID" value="KAJ7628478.1"/>
    <property type="molecule type" value="Genomic_DNA"/>
</dbReference>
<gene>
    <name evidence="1" type="ORF">FB45DRAFT_38683</name>
</gene>
<name>A0AAD7FN12_9AGAR</name>
<proteinExistence type="predicted"/>
<comment type="caution">
    <text evidence="1">The sequence shown here is derived from an EMBL/GenBank/DDBJ whole genome shotgun (WGS) entry which is preliminary data.</text>
</comment>
<accession>A0AAD7FN12</accession>
<protein>
    <submittedName>
        <fullName evidence="1">Uncharacterized protein</fullName>
    </submittedName>
</protein>
<evidence type="ECO:0000313" key="1">
    <source>
        <dbReference type="EMBL" id="KAJ7628478.1"/>
    </source>
</evidence>
<dbReference type="AlphaFoldDB" id="A0AAD7FN12"/>
<reference evidence="1" key="1">
    <citation type="submission" date="2023-03" db="EMBL/GenBank/DDBJ databases">
        <title>Massive genome expansion in bonnet fungi (Mycena s.s.) driven by repeated elements and novel gene families across ecological guilds.</title>
        <authorList>
            <consortium name="Lawrence Berkeley National Laboratory"/>
            <person name="Harder C.B."/>
            <person name="Miyauchi S."/>
            <person name="Viragh M."/>
            <person name="Kuo A."/>
            <person name="Thoen E."/>
            <person name="Andreopoulos B."/>
            <person name="Lu D."/>
            <person name="Skrede I."/>
            <person name="Drula E."/>
            <person name="Henrissat B."/>
            <person name="Morin E."/>
            <person name="Kohler A."/>
            <person name="Barry K."/>
            <person name="LaButti K."/>
            <person name="Morin E."/>
            <person name="Salamov A."/>
            <person name="Lipzen A."/>
            <person name="Mereny Z."/>
            <person name="Hegedus B."/>
            <person name="Baldrian P."/>
            <person name="Stursova M."/>
            <person name="Weitz H."/>
            <person name="Taylor A."/>
            <person name="Grigoriev I.V."/>
            <person name="Nagy L.G."/>
            <person name="Martin F."/>
            <person name="Kauserud H."/>
        </authorList>
    </citation>
    <scope>NUCLEOTIDE SEQUENCE</scope>
    <source>
        <strain evidence="1">9284</strain>
    </source>
</reference>